<dbReference type="Proteomes" id="UP000295794">
    <property type="component" value="Unassembled WGS sequence"/>
</dbReference>
<keyword evidence="3" id="KW-0328">Glycosyltransferase</keyword>
<dbReference type="PANTHER" id="PTHR46401">
    <property type="entry name" value="GLYCOSYLTRANSFERASE WBBK-RELATED"/>
    <property type="match status" value="1"/>
</dbReference>
<proteinExistence type="predicted"/>
<keyword evidence="6" id="KW-1185">Reference proteome</keyword>
<evidence type="ECO:0000313" key="4">
    <source>
        <dbReference type="EMBL" id="TCU81505.1"/>
    </source>
</evidence>
<evidence type="ECO:0000259" key="2">
    <source>
        <dbReference type="Pfam" id="PF13439"/>
    </source>
</evidence>
<reference evidence="4 6" key="2">
    <citation type="submission" date="2019-03" db="EMBL/GenBank/DDBJ databases">
        <title>Genomic Encyclopedia of Type Strains, Phase IV (KMG-IV): sequencing the most valuable type-strain genomes for metagenomic binning, comparative biology and taxonomic classification.</title>
        <authorList>
            <person name="Goeker M."/>
        </authorList>
    </citation>
    <scope>NUCLEOTIDE SEQUENCE [LARGE SCALE GENOMIC DNA]</scope>
    <source>
        <strain evidence="4 6">DSM 3764</strain>
    </source>
</reference>
<gene>
    <name evidence="3" type="primary">pimA_1</name>
    <name evidence="4" type="ORF">EV682_12120</name>
    <name evidence="3" type="ORF">NCTC11159_00976</name>
</gene>
<accession>A0A377Q579</accession>
<protein>
    <submittedName>
        <fullName evidence="3">GDP-mannose-dependent alpha-(1-2)-phosphatidylinositol mannosyltransferase</fullName>
        <ecNumber evidence="3">2.4.1.345</ecNumber>
    </submittedName>
    <submittedName>
        <fullName evidence="4">Glycosyltransferase involved in cell wall biosynthesis</fullName>
    </submittedName>
</protein>
<organism evidence="3 5">
    <name type="scientific">Iodobacter fluviatilis</name>
    <dbReference type="NCBI Taxonomy" id="537"/>
    <lineage>
        <taxon>Bacteria</taxon>
        <taxon>Pseudomonadati</taxon>
        <taxon>Pseudomonadota</taxon>
        <taxon>Betaproteobacteria</taxon>
        <taxon>Neisseriales</taxon>
        <taxon>Chitinibacteraceae</taxon>
        <taxon>Iodobacter</taxon>
    </lineage>
</organism>
<evidence type="ECO:0000259" key="1">
    <source>
        <dbReference type="Pfam" id="PF00534"/>
    </source>
</evidence>
<reference evidence="3 5" key="1">
    <citation type="submission" date="2018-06" db="EMBL/GenBank/DDBJ databases">
        <authorList>
            <consortium name="Pathogen Informatics"/>
            <person name="Doyle S."/>
        </authorList>
    </citation>
    <scope>NUCLEOTIDE SEQUENCE [LARGE SCALE GENOMIC DNA]</scope>
    <source>
        <strain evidence="3 5">NCTC11159</strain>
    </source>
</reference>
<dbReference type="Gene3D" id="3.40.50.2000">
    <property type="entry name" value="Glycogen Phosphorylase B"/>
    <property type="match status" value="2"/>
</dbReference>
<name>A0A377Q579_9NEIS</name>
<evidence type="ECO:0000313" key="3">
    <source>
        <dbReference type="EMBL" id="STQ89925.1"/>
    </source>
</evidence>
<evidence type="ECO:0000313" key="5">
    <source>
        <dbReference type="Proteomes" id="UP000255108"/>
    </source>
</evidence>
<dbReference type="GO" id="GO:0043750">
    <property type="term" value="F:phosphatidylinositol alpha-mannosyltransferase activity"/>
    <property type="evidence" value="ECO:0007669"/>
    <property type="project" value="UniProtKB-EC"/>
</dbReference>
<dbReference type="Proteomes" id="UP000255108">
    <property type="component" value="Unassembled WGS sequence"/>
</dbReference>
<dbReference type="AlphaFoldDB" id="A0A377Q579"/>
<keyword evidence="3" id="KW-0808">Transferase</keyword>
<dbReference type="EMBL" id="UGHR01000001">
    <property type="protein sequence ID" value="STQ89925.1"/>
    <property type="molecule type" value="Genomic_DNA"/>
</dbReference>
<dbReference type="InterPro" id="IPR001296">
    <property type="entry name" value="Glyco_trans_1"/>
</dbReference>
<dbReference type="RefSeq" id="WP_115226321.1">
    <property type="nucleotide sequence ID" value="NZ_CAWOLO010000021.1"/>
</dbReference>
<feature type="domain" description="Glycosyltransferase subfamily 4-like N-terminal" evidence="2">
    <location>
        <begin position="19"/>
        <end position="172"/>
    </location>
</feature>
<dbReference type="Pfam" id="PF00534">
    <property type="entry name" value="Glycos_transf_1"/>
    <property type="match status" value="1"/>
</dbReference>
<dbReference type="InterPro" id="IPR028098">
    <property type="entry name" value="Glyco_trans_4-like_N"/>
</dbReference>
<feature type="domain" description="Glycosyl transferase family 1" evidence="1">
    <location>
        <begin position="183"/>
        <end position="341"/>
    </location>
</feature>
<dbReference type="EMBL" id="SMBT01000021">
    <property type="protein sequence ID" value="TCU81505.1"/>
    <property type="molecule type" value="Genomic_DNA"/>
</dbReference>
<dbReference type="EC" id="2.4.1.345" evidence="3"/>
<evidence type="ECO:0000313" key="6">
    <source>
        <dbReference type="Proteomes" id="UP000295794"/>
    </source>
</evidence>
<dbReference type="PANTHER" id="PTHR46401:SF8">
    <property type="entry name" value="BLL6006 PROTEIN"/>
    <property type="match status" value="1"/>
</dbReference>
<sequence length="367" mass="40925">MKKIILVNHLLEPANKLSGISNYLFGVLSVLINQDQFEFVLLTCWDRSKLPEAIANSKITVIQRSYIHSQPKNIFYQNLILPKLIKKFNIDLVFSCNPVGGTRGKTKKVFVAHDLYFDVSPKSYKWHHRLAWNIFFPIAGQAADAIICVSDNTENDVHHYHPKLVKKTQVIHEASCLGLPDIHPERSTEKSGLFVANLSPNKGSKTLVAAMTYLNNKGIHLPVYHVGSDDQGRFAAHAAELKNGICPLSLGYVSTEKLGHLYATARYLAFPSHFEGFGLPIVEAQSFGLPVIASDIPVLREVAGEGALYFPEGDAEAMADCMQRLYEDDQLFSEISAKAKKNAARFSWEKAAKETGELFMHCLDHTV</sequence>
<dbReference type="OrthoDB" id="9815351at2"/>
<dbReference type="SUPFAM" id="SSF53756">
    <property type="entry name" value="UDP-Glycosyltransferase/glycogen phosphorylase"/>
    <property type="match status" value="1"/>
</dbReference>
<dbReference type="CDD" id="cd03809">
    <property type="entry name" value="GT4_MtfB-like"/>
    <property type="match status" value="1"/>
</dbReference>
<dbReference type="Pfam" id="PF13439">
    <property type="entry name" value="Glyco_transf_4"/>
    <property type="match status" value="1"/>
</dbReference>